<dbReference type="EMBL" id="LBIC01000004">
    <property type="protein sequence ID" value="KKW92280.1"/>
    <property type="molecule type" value="Genomic_DNA"/>
</dbReference>
<dbReference type="RefSeq" id="WP_046763484.1">
    <property type="nucleotide sequence ID" value="NZ_LBIC01000004.1"/>
</dbReference>
<dbReference type="AlphaFoldDB" id="A0A0M3AR18"/>
<sequence>MMILTRLDAWLGMNLFHPPIILLCQLTRQTQYAMYRALWFFACCHATYYAKDDGWGWAAFLWLWTIITFISAAFTPDVPTQSFGLFRFFVWSMLVIDLIGIASGGALHSLAIRNLIILFAEYAATIKAIPPRRKRERRTSAKEARA</sequence>
<dbReference type="PATRIC" id="fig|56193.3.peg.2103"/>
<organism evidence="2 3">
    <name type="scientific">Sphingobium chungbukense</name>
    <dbReference type="NCBI Taxonomy" id="56193"/>
    <lineage>
        <taxon>Bacteria</taxon>
        <taxon>Pseudomonadati</taxon>
        <taxon>Pseudomonadota</taxon>
        <taxon>Alphaproteobacteria</taxon>
        <taxon>Sphingomonadales</taxon>
        <taxon>Sphingomonadaceae</taxon>
        <taxon>Sphingobium</taxon>
    </lineage>
</organism>
<keyword evidence="3" id="KW-1185">Reference proteome</keyword>
<name>A0A0M3AR18_9SPHN</name>
<keyword evidence="1" id="KW-0472">Membrane</keyword>
<keyword evidence="1" id="KW-1133">Transmembrane helix</keyword>
<keyword evidence="1" id="KW-0812">Transmembrane</keyword>
<reference evidence="2 3" key="1">
    <citation type="submission" date="2015-04" db="EMBL/GenBank/DDBJ databases">
        <title>Genome sequence of aromatic hydrocarbons-degrading Sphingobium chungbukense DJ77.</title>
        <authorList>
            <person name="Kim Y.-C."/>
            <person name="Chae J.-C."/>
        </authorList>
    </citation>
    <scope>NUCLEOTIDE SEQUENCE [LARGE SCALE GENOMIC DNA]</scope>
    <source>
        <strain evidence="2 3">DJ77</strain>
    </source>
</reference>
<feature type="transmembrane region" description="Helical" evidence="1">
    <location>
        <begin position="56"/>
        <end position="74"/>
    </location>
</feature>
<feature type="transmembrane region" description="Helical" evidence="1">
    <location>
        <begin position="86"/>
        <end position="104"/>
    </location>
</feature>
<gene>
    <name evidence="2" type="ORF">YP76_10135</name>
</gene>
<evidence type="ECO:0000313" key="3">
    <source>
        <dbReference type="Proteomes" id="UP000033874"/>
    </source>
</evidence>
<evidence type="ECO:0000313" key="2">
    <source>
        <dbReference type="EMBL" id="KKW92280.1"/>
    </source>
</evidence>
<accession>A0A0M3AR18</accession>
<evidence type="ECO:0000256" key="1">
    <source>
        <dbReference type="SAM" id="Phobius"/>
    </source>
</evidence>
<dbReference type="STRING" id="56193.YP76_10135"/>
<proteinExistence type="predicted"/>
<comment type="caution">
    <text evidence="2">The sequence shown here is derived from an EMBL/GenBank/DDBJ whole genome shotgun (WGS) entry which is preliminary data.</text>
</comment>
<dbReference type="Proteomes" id="UP000033874">
    <property type="component" value="Unassembled WGS sequence"/>
</dbReference>
<protein>
    <submittedName>
        <fullName evidence="2">Uncharacterized protein</fullName>
    </submittedName>
</protein>